<sequence length="284" mass="30678">MNAAANPPAPFLPTSSTTISGGPTTTTPPFITAPPAPILTPASIATAAVSSRSVHSRIRSLQFVNCTVQPQYLLTMIQYSLPSLTALHLTQSWQGQPLHTGFLDSLSKICPGLRELTLHATQSHRGVVTSGDMLRLLQGLEASPTTTTIIGEQGGTDMLEFADFPLETFRGYGTPSSISSSSTMDQGQKSQDHDDGLDLLSSSPRPASALESISVWFTHSILDEAIIDELADKNRHPNLKRVDFGSESSFDPGEELMHSLRQLRPELTVCVWVGHEDTGKDRED</sequence>
<proteinExistence type="predicted"/>
<dbReference type="Proteomes" id="UP000749646">
    <property type="component" value="Unassembled WGS sequence"/>
</dbReference>
<feature type="region of interest" description="Disordered" evidence="1">
    <location>
        <begin position="1"/>
        <end position="29"/>
    </location>
</feature>
<dbReference type="EMBL" id="JAAAHW010000570">
    <property type="protein sequence ID" value="KAG0001029.1"/>
    <property type="molecule type" value="Genomic_DNA"/>
</dbReference>
<keyword evidence="3" id="KW-1185">Reference proteome</keyword>
<feature type="region of interest" description="Disordered" evidence="1">
    <location>
        <begin position="175"/>
        <end position="203"/>
    </location>
</feature>
<comment type="caution">
    <text evidence="2">The sequence shown here is derived from an EMBL/GenBank/DDBJ whole genome shotgun (WGS) entry which is preliminary data.</text>
</comment>
<reference evidence="2" key="1">
    <citation type="journal article" date="2020" name="Fungal Divers.">
        <title>Resolving the Mortierellaceae phylogeny through synthesis of multi-gene phylogenetics and phylogenomics.</title>
        <authorList>
            <person name="Vandepol N."/>
            <person name="Liber J."/>
            <person name="Desiro A."/>
            <person name="Na H."/>
            <person name="Kennedy M."/>
            <person name="Barry K."/>
            <person name="Grigoriev I.V."/>
            <person name="Miller A.N."/>
            <person name="O'Donnell K."/>
            <person name="Stajich J.E."/>
            <person name="Bonito G."/>
        </authorList>
    </citation>
    <scope>NUCLEOTIDE SEQUENCE</scope>
    <source>
        <strain evidence="2">MES-2147</strain>
    </source>
</reference>
<name>A0A9P6MHS7_9FUNG</name>
<gene>
    <name evidence="2" type="ORF">BGZ65_003851</name>
</gene>
<protein>
    <submittedName>
        <fullName evidence="2">Uncharacterized protein</fullName>
    </submittedName>
</protein>
<dbReference type="AlphaFoldDB" id="A0A9P6MHS7"/>
<organism evidence="2 3">
    <name type="scientific">Modicella reniformis</name>
    <dbReference type="NCBI Taxonomy" id="1440133"/>
    <lineage>
        <taxon>Eukaryota</taxon>
        <taxon>Fungi</taxon>
        <taxon>Fungi incertae sedis</taxon>
        <taxon>Mucoromycota</taxon>
        <taxon>Mortierellomycotina</taxon>
        <taxon>Mortierellomycetes</taxon>
        <taxon>Mortierellales</taxon>
        <taxon>Mortierellaceae</taxon>
        <taxon>Modicella</taxon>
    </lineage>
</organism>
<evidence type="ECO:0000256" key="1">
    <source>
        <dbReference type="SAM" id="MobiDB-lite"/>
    </source>
</evidence>
<accession>A0A9P6MHS7</accession>
<dbReference type="OrthoDB" id="4080148at2759"/>
<evidence type="ECO:0000313" key="2">
    <source>
        <dbReference type="EMBL" id="KAG0001029.1"/>
    </source>
</evidence>
<dbReference type="InterPro" id="IPR032675">
    <property type="entry name" value="LRR_dom_sf"/>
</dbReference>
<dbReference type="Gene3D" id="3.80.10.10">
    <property type="entry name" value="Ribonuclease Inhibitor"/>
    <property type="match status" value="1"/>
</dbReference>
<evidence type="ECO:0000313" key="3">
    <source>
        <dbReference type="Proteomes" id="UP000749646"/>
    </source>
</evidence>